<dbReference type="Gene3D" id="3.30.920.10">
    <property type="entry name" value="Frataxin/CyaY"/>
    <property type="match status" value="1"/>
</dbReference>
<dbReference type="InterPro" id="IPR020895">
    <property type="entry name" value="Frataxin_CS"/>
</dbReference>
<dbReference type="Proteomes" id="UP000094385">
    <property type="component" value="Unassembled WGS sequence"/>
</dbReference>
<sequence length="201" mass="22593">MSLYRPLVRSRIAPLFRTSKRWTRPTTSQQISTLCSLTSQSSLSRRSLLTRNGLYALTRVAARSLSSSPARANEAEDENLNLKPDDINLNEYHAVADETLENILEHCEDLADTEPKIDVELAQGVLTLILPPHGTYVINKQPPNKQIWLSSPISGPKRYDLIDSQWTDHRDGTTLGNLLRHEISEVLGVEAIFNGVDDYSR</sequence>
<dbReference type="NCBIfam" id="TIGR03422">
    <property type="entry name" value="mito_frataxin"/>
    <property type="match status" value="1"/>
</dbReference>
<dbReference type="GO" id="GO:0034986">
    <property type="term" value="F:iron chaperone activity"/>
    <property type="evidence" value="ECO:0007669"/>
    <property type="project" value="TreeGrafter"/>
</dbReference>
<dbReference type="InterPro" id="IPR017789">
    <property type="entry name" value="Frataxin"/>
</dbReference>
<dbReference type="NCBIfam" id="TIGR03421">
    <property type="entry name" value="FeS_CyaY"/>
    <property type="match status" value="1"/>
</dbReference>
<evidence type="ECO:0000256" key="11">
    <source>
        <dbReference type="ARBA" id="ARBA00023128"/>
    </source>
</evidence>
<reference evidence="13 14" key="1">
    <citation type="journal article" date="2016" name="Proc. Natl. Acad. Sci. U.S.A.">
        <title>Comparative genomics of biotechnologically important yeasts.</title>
        <authorList>
            <person name="Riley R."/>
            <person name="Haridas S."/>
            <person name="Wolfe K.H."/>
            <person name="Lopes M.R."/>
            <person name="Hittinger C.T."/>
            <person name="Goeker M."/>
            <person name="Salamov A.A."/>
            <person name="Wisecaver J.H."/>
            <person name="Long T.M."/>
            <person name="Calvey C.H."/>
            <person name="Aerts A.L."/>
            <person name="Barry K.W."/>
            <person name="Choi C."/>
            <person name="Clum A."/>
            <person name="Coughlan A.Y."/>
            <person name="Deshpande S."/>
            <person name="Douglass A.P."/>
            <person name="Hanson S.J."/>
            <person name="Klenk H.-P."/>
            <person name="LaButti K.M."/>
            <person name="Lapidus A."/>
            <person name="Lindquist E.A."/>
            <person name="Lipzen A.M."/>
            <person name="Meier-Kolthoff J.P."/>
            <person name="Ohm R.A."/>
            <person name="Otillar R.P."/>
            <person name="Pangilinan J.L."/>
            <person name="Peng Y."/>
            <person name="Rokas A."/>
            <person name="Rosa C.A."/>
            <person name="Scheuner C."/>
            <person name="Sibirny A.A."/>
            <person name="Slot J.C."/>
            <person name="Stielow J.B."/>
            <person name="Sun H."/>
            <person name="Kurtzman C.P."/>
            <person name="Blackwell M."/>
            <person name="Grigoriev I.V."/>
            <person name="Jeffries T.W."/>
        </authorList>
    </citation>
    <scope>NUCLEOTIDE SEQUENCE [LARGE SCALE GENOMIC DNA]</scope>
    <source>
        <strain evidence="13 14">NRRL Y-11557</strain>
    </source>
</reference>
<evidence type="ECO:0000256" key="12">
    <source>
        <dbReference type="ARBA" id="ARBA00047990"/>
    </source>
</evidence>
<dbReference type="GO" id="GO:0016226">
    <property type="term" value="P:iron-sulfur cluster assembly"/>
    <property type="evidence" value="ECO:0007669"/>
    <property type="project" value="InterPro"/>
</dbReference>
<dbReference type="EMBL" id="KV454292">
    <property type="protein sequence ID" value="ODQ74250.1"/>
    <property type="molecule type" value="Genomic_DNA"/>
</dbReference>
<name>A0A1E3Q9E5_LIPST</name>
<comment type="catalytic activity">
    <reaction evidence="12">
        <text>4 Fe(2+) + O2 + 4 H(+) = 4 Fe(3+) + 2 H2O</text>
        <dbReference type="Rhea" id="RHEA:11148"/>
        <dbReference type="ChEBI" id="CHEBI:15377"/>
        <dbReference type="ChEBI" id="CHEBI:15378"/>
        <dbReference type="ChEBI" id="CHEBI:15379"/>
        <dbReference type="ChEBI" id="CHEBI:29033"/>
        <dbReference type="ChEBI" id="CHEBI:29034"/>
        <dbReference type="EC" id="1.16.3.1"/>
    </reaction>
</comment>
<dbReference type="GO" id="GO:0005739">
    <property type="term" value="C:mitochondrion"/>
    <property type="evidence" value="ECO:0007669"/>
    <property type="project" value="UniProtKB-SubCell"/>
</dbReference>
<dbReference type="GO" id="GO:0008199">
    <property type="term" value="F:ferric iron binding"/>
    <property type="evidence" value="ECO:0007669"/>
    <property type="project" value="InterPro"/>
</dbReference>
<evidence type="ECO:0000313" key="14">
    <source>
        <dbReference type="Proteomes" id="UP000094385"/>
    </source>
</evidence>
<dbReference type="EC" id="1.16.3.1" evidence="3"/>
<evidence type="ECO:0000313" key="13">
    <source>
        <dbReference type="EMBL" id="ODQ74250.1"/>
    </source>
</evidence>
<dbReference type="OrthoDB" id="1897642at2759"/>
<dbReference type="SUPFAM" id="SSF55387">
    <property type="entry name" value="Frataxin/Nqo15-like"/>
    <property type="match status" value="1"/>
</dbReference>
<keyword evidence="5" id="KW-0813">Transport</keyword>
<evidence type="ECO:0000256" key="8">
    <source>
        <dbReference type="ARBA" id="ARBA00023002"/>
    </source>
</evidence>
<proteinExistence type="inferred from homology"/>
<dbReference type="GO" id="GO:0006826">
    <property type="term" value="P:iron ion transport"/>
    <property type="evidence" value="ECO:0007669"/>
    <property type="project" value="UniProtKB-KW"/>
</dbReference>
<evidence type="ECO:0000256" key="6">
    <source>
        <dbReference type="ARBA" id="ARBA00022496"/>
    </source>
</evidence>
<dbReference type="Pfam" id="PF01491">
    <property type="entry name" value="Frataxin_Cyay"/>
    <property type="match status" value="1"/>
</dbReference>
<dbReference type="GO" id="GO:0006879">
    <property type="term" value="P:intracellular iron ion homeostasis"/>
    <property type="evidence" value="ECO:0007669"/>
    <property type="project" value="UniProtKB-KW"/>
</dbReference>
<evidence type="ECO:0000256" key="3">
    <source>
        <dbReference type="ARBA" id="ARBA00013107"/>
    </source>
</evidence>
<dbReference type="AlphaFoldDB" id="A0A1E3Q9E5"/>
<evidence type="ECO:0000256" key="1">
    <source>
        <dbReference type="ARBA" id="ARBA00004173"/>
    </source>
</evidence>
<keyword evidence="8" id="KW-0560">Oxidoreductase</keyword>
<gene>
    <name evidence="13" type="ORF">LIPSTDRAFT_69822</name>
</gene>
<evidence type="ECO:0000256" key="5">
    <source>
        <dbReference type="ARBA" id="ARBA00022448"/>
    </source>
</evidence>
<evidence type="ECO:0000256" key="7">
    <source>
        <dbReference type="ARBA" id="ARBA00022946"/>
    </source>
</evidence>
<evidence type="ECO:0000256" key="10">
    <source>
        <dbReference type="ARBA" id="ARBA00023065"/>
    </source>
</evidence>
<dbReference type="InterPro" id="IPR002908">
    <property type="entry name" value="Frataxin/CyaY"/>
</dbReference>
<evidence type="ECO:0000256" key="4">
    <source>
        <dbReference type="ARBA" id="ARBA00022434"/>
    </source>
</evidence>
<comment type="subcellular location">
    <subcellularLocation>
        <location evidence="1">Mitochondrion</location>
    </subcellularLocation>
</comment>
<dbReference type="GO" id="GO:0008198">
    <property type="term" value="F:ferrous iron binding"/>
    <property type="evidence" value="ECO:0007669"/>
    <property type="project" value="TreeGrafter"/>
</dbReference>
<keyword evidence="6" id="KW-0410">Iron transport</keyword>
<keyword evidence="14" id="KW-1185">Reference proteome</keyword>
<dbReference type="STRING" id="675824.A0A1E3Q9E5"/>
<dbReference type="InterPro" id="IPR036524">
    <property type="entry name" value="Frataxin/CyaY_sf"/>
</dbReference>
<organism evidence="13 14">
    <name type="scientific">Lipomyces starkeyi NRRL Y-11557</name>
    <dbReference type="NCBI Taxonomy" id="675824"/>
    <lineage>
        <taxon>Eukaryota</taxon>
        <taxon>Fungi</taxon>
        <taxon>Dikarya</taxon>
        <taxon>Ascomycota</taxon>
        <taxon>Saccharomycotina</taxon>
        <taxon>Lipomycetes</taxon>
        <taxon>Lipomycetales</taxon>
        <taxon>Lipomycetaceae</taxon>
        <taxon>Lipomyces</taxon>
    </lineage>
</organism>
<keyword evidence="11" id="KW-0496">Mitochondrion</keyword>
<dbReference type="PANTHER" id="PTHR16821:SF2">
    <property type="entry name" value="FRATAXIN, MITOCHONDRIAL"/>
    <property type="match status" value="1"/>
</dbReference>
<dbReference type="PANTHER" id="PTHR16821">
    <property type="entry name" value="FRATAXIN"/>
    <property type="match status" value="1"/>
</dbReference>
<dbReference type="PROSITE" id="PS50810">
    <property type="entry name" value="FRATAXIN_2"/>
    <property type="match status" value="1"/>
</dbReference>
<comment type="similarity">
    <text evidence="2">Belongs to the frataxin family.</text>
</comment>
<keyword evidence="4" id="KW-0409">Iron storage</keyword>
<accession>A0A1E3Q9E5</accession>
<protein>
    <recommendedName>
        <fullName evidence="3">ferroxidase</fullName>
        <ecNumber evidence="3">1.16.3.1</ecNumber>
    </recommendedName>
</protein>
<keyword evidence="10" id="KW-0406">Ion transport</keyword>
<dbReference type="PROSITE" id="PS01344">
    <property type="entry name" value="FRATAXIN_1"/>
    <property type="match status" value="1"/>
</dbReference>
<dbReference type="GO" id="GO:0051537">
    <property type="term" value="F:2 iron, 2 sulfur cluster binding"/>
    <property type="evidence" value="ECO:0007669"/>
    <property type="project" value="TreeGrafter"/>
</dbReference>
<keyword evidence="7" id="KW-0809">Transit peptide</keyword>
<dbReference type="SMART" id="SM01219">
    <property type="entry name" value="Frataxin_Cyay"/>
    <property type="match status" value="1"/>
</dbReference>
<evidence type="ECO:0000256" key="9">
    <source>
        <dbReference type="ARBA" id="ARBA00023004"/>
    </source>
</evidence>
<evidence type="ECO:0000256" key="2">
    <source>
        <dbReference type="ARBA" id="ARBA00008183"/>
    </source>
</evidence>
<keyword evidence="9" id="KW-0408">Iron</keyword>
<dbReference type="GO" id="GO:0004322">
    <property type="term" value="F:ferroxidase activity"/>
    <property type="evidence" value="ECO:0007669"/>
    <property type="project" value="UniProtKB-EC"/>
</dbReference>